<dbReference type="OrthoDB" id="9553812at2"/>
<dbReference type="Proteomes" id="UP000253606">
    <property type="component" value="Chromosome"/>
</dbReference>
<name>A0A2Z5FYQ6_9BACT</name>
<evidence type="ECO:0000313" key="1">
    <source>
        <dbReference type="EMBL" id="AXC11978.1"/>
    </source>
</evidence>
<dbReference type="KEGG" id="abas:ACPOL_2665"/>
<gene>
    <name evidence="1" type="ORF">ACPOL_2665</name>
</gene>
<accession>A0A2Z5FYQ6</accession>
<proteinExistence type="predicted"/>
<reference evidence="1 2" key="1">
    <citation type="journal article" date="2018" name="Front. Microbiol.">
        <title>Hydrolytic Capabilities as a Key to Environmental Success: Chitinolytic and Cellulolytic Acidobacteria From Acidic Sub-arctic Soils and Boreal Peatlands.</title>
        <authorList>
            <person name="Belova S.E."/>
            <person name="Ravin N.V."/>
            <person name="Pankratov T.A."/>
            <person name="Rakitin A.L."/>
            <person name="Ivanova A.A."/>
            <person name="Beletsky A.V."/>
            <person name="Mardanov A.V."/>
            <person name="Sinninghe Damste J.S."/>
            <person name="Dedysh S.N."/>
        </authorList>
    </citation>
    <scope>NUCLEOTIDE SEQUENCE [LARGE SCALE GENOMIC DNA]</scope>
    <source>
        <strain evidence="1 2">SBC82</strain>
    </source>
</reference>
<protein>
    <submittedName>
        <fullName evidence="1">Uncharacterized protein</fullName>
    </submittedName>
</protein>
<dbReference type="EMBL" id="CP030840">
    <property type="protein sequence ID" value="AXC11978.1"/>
    <property type="molecule type" value="Genomic_DNA"/>
</dbReference>
<dbReference type="RefSeq" id="WP_114207319.1">
    <property type="nucleotide sequence ID" value="NZ_CP030840.1"/>
</dbReference>
<sequence>MKLIALHDRNGKIFAAAKYSAANAGPIPIAGEGTEVTEINLKPEHAQLKLYHLCQRFRVHAESHQLVEHGTGQT</sequence>
<dbReference type="AlphaFoldDB" id="A0A2Z5FYQ6"/>
<keyword evidence="2" id="KW-1185">Reference proteome</keyword>
<evidence type="ECO:0000313" key="2">
    <source>
        <dbReference type="Proteomes" id="UP000253606"/>
    </source>
</evidence>
<organism evidence="1 2">
    <name type="scientific">Acidisarcina polymorpha</name>
    <dbReference type="NCBI Taxonomy" id="2211140"/>
    <lineage>
        <taxon>Bacteria</taxon>
        <taxon>Pseudomonadati</taxon>
        <taxon>Acidobacteriota</taxon>
        <taxon>Terriglobia</taxon>
        <taxon>Terriglobales</taxon>
        <taxon>Acidobacteriaceae</taxon>
        <taxon>Acidisarcina</taxon>
    </lineage>
</organism>